<keyword evidence="1" id="KW-0812">Transmembrane</keyword>
<dbReference type="Proteomes" id="UP000613580">
    <property type="component" value="Unassembled WGS sequence"/>
</dbReference>
<feature type="transmembrane region" description="Helical" evidence="1">
    <location>
        <begin position="52"/>
        <end position="77"/>
    </location>
</feature>
<evidence type="ECO:0000313" key="2">
    <source>
        <dbReference type="EMBL" id="KAF7300614.1"/>
    </source>
</evidence>
<feature type="transmembrane region" description="Helical" evidence="1">
    <location>
        <begin position="213"/>
        <end position="236"/>
    </location>
</feature>
<protein>
    <submittedName>
        <fullName evidence="2">Alpha-aminoadipate reductase Lys1p</fullName>
    </submittedName>
</protein>
<comment type="caution">
    <text evidence="2">The sequence shown here is derived from an EMBL/GenBank/DDBJ whole genome shotgun (WGS) entry which is preliminary data.</text>
</comment>
<gene>
    <name evidence="2" type="ORF">HMN09_00946600</name>
</gene>
<name>A0A8H6W048_MYCCL</name>
<feature type="transmembrane region" description="Helical" evidence="1">
    <location>
        <begin position="20"/>
        <end position="40"/>
    </location>
</feature>
<dbReference type="EMBL" id="JACAZE010000013">
    <property type="protein sequence ID" value="KAF7300614.1"/>
    <property type="molecule type" value="Genomic_DNA"/>
</dbReference>
<evidence type="ECO:0000256" key="1">
    <source>
        <dbReference type="SAM" id="Phobius"/>
    </source>
</evidence>
<feature type="transmembrane region" description="Helical" evidence="1">
    <location>
        <begin position="128"/>
        <end position="151"/>
    </location>
</feature>
<keyword evidence="1" id="KW-0472">Membrane</keyword>
<organism evidence="2 3">
    <name type="scientific">Mycena chlorophos</name>
    <name type="common">Agaric fungus</name>
    <name type="synonym">Agaricus chlorophos</name>
    <dbReference type="NCBI Taxonomy" id="658473"/>
    <lineage>
        <taxon>Eukaryota</taxon>
        <taxon>Fungi</taxon>
        <taxon>Dikarya</taxon>
        <taxon>Basidiomycota</taxon>
        <taxon>Agaricomycotina</taxon>
        <taxon>Agaricomycetes</taxon>
        <taxon>Agaricomycetidae</taxon>
        <taxon>Agaricales</taxon>
        <taxon>Marasmiineae</taxon>
        <taxon>Mycenaceae</taxon>
        <taxon>Mycena</taxon>
    </lineage>
</organism>
<accession>A0A8H6W048</accession>
<keyword evidence="3" id="KW-1185">Reference proteome</keyword>
<feature type="transmembrane region" description="Helical" evidence="1">
    <location>
        <begin position="171"/>
        <end position="192"/>
    </location>
</feature>
<sequence length="299" mass="32327">MSTSSPPAASLISSVLVESLLETGLYGVYAVLFVTVLYLFRSRDRRPSKFVLGGLTAQFAVTTAHWINMLYTVLHTLGSSLTREEAGEYLGDVATSSFRASAGLCQTAALIANLLVIHRLHVIFTREAIVVVPALVLLMAQTVSSGGFLYLVSTANRGEQLSHIFHISNPWVTSMLATSLLVSVYCTGSIAWRILYVRRGLKPGSRIESGNSLISVLSIIVESAALQMASTISLLITYQIRFVGLVVFNGSMPVLLAISTVLIYARIGLGWAHGESKAEYSLPIRFVAPRESEVGSTQK</sequence>
<dbReference type="AlphaFoldDB" id="A0A8H6W048"/>
<keyword evidence="1" id="KW-1133">Transmembrane helix</keyword>
<reference evidence="2" key="1">
    <citation type="submission" date="2020-05" db="EMBL/GenBank/DDBJ databases">
        <title>Mycena genomes resolve the evolution of fungal bioluminescence.</title>
        <authorList>
            <person name="Tsai I.J."/>
        </authorList>
    </citation>
    <scope>NUCLEOTIDE SEQUENCE</scope>
    <source>
        <strain evidence="2">110903Hualien_Pintung</strain>
    </source>
</reference>
<evidence type="ECO:0000313" key="3">
    <source>
        <dbReference type="Proteomes" id="UP000613580"/>
    </source>
</evidence>
<dbReference type="OrthoDB" id="3041822at2759"/>
<feature type="transmembrane region" description="Helical" evidence="1">
    <location>
        <begin position="97"/>
        <end position="116"/>
    </location>
</feature>
<feature type="transmembrane region" description="Helical" evidence="1">
    <location>
        <begin position="242"/>
        <end position="265"/>
    </location>
</feature>
<proteinExistence type="predicted"/>